<dbReference type="EMBL" id="KV892129">
    <property type="protein sequence ID" value="OON21443.1"/>
    <property type="molecule type" value="Genomic_DNA"/>
</dbReference>
<name>A0A1S8X4Q5_OPIVI</name>
<organism evidence="1 2">
    <name type="scientific">Opisthorchis viverrini</name>
    <name type="common">Southeast Asian liver fluke</name>
    <dbReference type="NCBI Taxonomy" id="6198"/>
    <lineage>
        <taxon>Eukaryota</taxon>
        <taxon>Metazoa</taxon>
        <taxon>Spiralia</taxon>
        <taxon>Lophotrochozoa</taxon>
        <taxon>Platyhelminthes</taxon>
        <taxon>Trematoda</taxon>
        <taxon>Digenea</taxon>
        <taxon>Opisthorchiida</taxon>
        <taxon>Opisthorchiata</taxon>
        <taxon>Opisthorchiidae</taxon>
        <taxon>Opisthorchis</taxon>
    </lineage>
</organism>
<protein>
    <submittedName>
        <fullName evidence="1">Uncharacterized protein</fullName>
    </submittedName>
</protein>
<evidence type="ECO:0000313" key="2">
    <source>
        <dbReference type="Proteomes" id="UP000243686"/>
    </source>
</evidence>
<dbReference type="Proteomes" id="UP000243686">
    <property type="component" value="Unassembled WGS sequence"/>
</dbReference>
<dbReference type="AlphaFoldDB" id="A0A1S8X4Q5"/>
<proteinExistence type="predicted"/>
<feature type="non-terminal residue" evidence="1">
    <location>
        <position position="276"/>
    </location>
</feature>
<accession>A0A1S8X4Q5</accession>
<reference evidence="1 2" key="1">
    <citation type="submission" date="2015-03" db="EMBL/GenBank/DDBJ databases">
        <title>Draft genome of the nematode, Opisthorchis viverrini.</title>
        <authorList>
            <person name="Mitreva M."/>
        </authorList>
    </citation>
    <scope>NUCLEOTIDE SEQUENCE [LARGE SCALE GENOMIC DNA]</scope>
    <source>
        <strain evidence="1">Khon Kaen</strain>
    </source>
</reference>
<keyword evidence="2" id="KW-1185">Reference proteome</keyword>
<gene>
    <name evidence="1" type="ORF">X801_02658</name>
</gene>
<feature type="non-terminal residue" evidence="1">
    <location>
        <position position="1"/>
    </location>
</feature>
<sequence length="276" mass="30285">SFHYGLPNGKWSVILNILHQHYSHLQHTGNNSSSYSCDLPDEDTVDFSVLLPVGEGYSATTTATIINLYRPERASLSCPVGRALVSSLGLLPDSDESLSKGPVLTFHPLFTDVITPHSLMSSFHEDVKESIRIMRVINRLFHLPQGIPTNVMTELLNSYIQAAKPVTFRQTNDLTTSNVTSANQNVTSMLAIGLCKDSGLISYATSGTEVISPAVPKKVCAELKTAAKLHDLRSFTEETIYERFQMNWVANQCEQIAGRPAVIRVAVRPVEGTGKL</sequence>
<evidence type="ECO:0000313" key="1">
    <source>
        <dbReference type="EMBL" id="OON21443.1"/>
    </source>
</evidence>